<name>A0AAD5TWX8_9FUNG</name>
<dbReference type="PANTHER" id="PTHR10157:SF23">
    <property type="entry name" value="MOXD1 HOMOLOG 1"/>
    <property type="match status" value="1"/>
</dbReference>
<keyword evidence="4" id="KW-0560">Oxidoreductase</keyword>
<evidence type="ECO:0000256" key="2">
    <source>
        <dbReference type="SAM" id="SignalP"/>
    </source>
</evidence>
<dbReference type="GO" id="GO:0005615">
    <property type="term" value="C:extracellular space"/>
    <property type="evidence" value="ECO:0007669"/>
    <property type="project" value="TreeGrafter"/>
</dbReference>
<evidence type="ECO:0000313" key="5">
    <source>
        <dbReference type="Proteomes" id="UP001211065"/>
    </source>
</evidence>
<dbReference type="InterPro" id="IPR000945">
    <property type="entry name" value="DBH-like"/>
</dbReference>
<evidence type="ECO:0000259" key="3">
    <source>
        <dbReference type="PROSITE" id="PS50836"/>
    </source>
</evidence>
<feature type="chain" id="PRO_5042282769" evidence="2">
    <location>
        <begin position="19"/>
        <end position="230"/>
    </location>
</feature>
<feature type="signal peptide" evidence="2">
    <location>
        <begin position="1"/>
        <end position="18"/>
    </location>
</feature>
<dbReference type="InterPro" id="IPR045266">
    <property type="entry name" value="DOH_DOMON"/>
</dbReference>
<keyword evidence="5" id="KW-1185">Reference proteome</keyword>
<sequence>MLLNSFLFALTIVPSAFAIKKTEAQSWIPFNTDNFTSHTELITQRHKLSFDLFWAHHEDEIEFGFAAKGRQGWIAFGPSLIGEMKGSDIIWGYTDPLDKKFKVQDRFMKLDAIISIDKVQNLEVISGEQNENGTAFTFKRKYMLCNEEDLPILSTQRFIFAAGFSNERNLHEDRGTMEVQLGGKFNSPCINENIKNVANTEEKKSSAQKSVFINLINVLGIFLFILAFQI</sequence>
<dbReference type="GO" id="GO:0042421">
    <property type="term" value="P:norepinephrine biosynthetic process"/>
    <property type="evidence" value="ECO:0007669"/>
    <property type="project" value="TreeGrafter"/>
</dbReference>
<keyword evidence="1" id="KW-0812">Transmembrane</keyword>
<dbReference type="GO" id="GO:0004500">
    <property type="term" value="F:dopamine beta-monooxygenase activity"/>
    <property type="evidence" value="ECO:0007669"/>
    <property type="project" value="InterPro"/>
</dbReference>
<proteinExistence type="predicted"/>
<dbReference type="Proteomes" id="UP001211065">
    <property type="component" value="Unassembled WGS sequence"/>
</dbReference>
<comment type="caution">
    <text evidence="4">The sequence shown here is derived from an EMBL/GenBank/DDBJ whole genome shotgun (WGS) entry which is preliminary data.</text>
</comment>
<dbReference type="AlphaFoldDB" id="A0AAD5TWX8"/>
<dbReference type="PANTHER" id="PTHR10157">
    <property type="entry name" value="DOPAMINE BETA HYDROXYLASE RELATED"/>
    <property type="match status" value="1"/>
</dbReference>
<dbReference type="PROSITE" id="PS50836">
    <property type="entry name" value="DOMON"/>
    <property type="match status" value="1"/>
</dbReference>
<keyword evidence="2" id="KW-0732">Signal</keyword>
<accession>A0AAD5TWX8</accession>
<keyword evidence="4" id="KW-0503">Monooxygenase</keyword>
<keyword evidence="1" id="KW-0472">Membrane</keyword>
<dbReference type="SMART" id="SM00664">
    <property type="entry name" value="DoH"/>
    <property type="match status" value="1"/>
</dbReference>
<dbReference type="InterPro" id="IPR005018">
    <property type="entry name" value="DOMON_domain"/>
</dbReference>
<reference evidence="4" key="1">
    <citation type="submission" date="2020-05" db="EMBL/GenBank/DDBJ databases">
        <title>Phylogenomic resolution of chytrid fungi.</title>
        <authorList>
            <person name="Stajich J.E."/>
            <person name="Amses K."/>
            <person name="Simmons R."/>
            <person name="Seto K."/>
            <person name="Myers J."/>
            <person name="Bonds A."/>
            <person name="Quandt C.A."/>
            <person name="Barry K."/>
            <person name="Liu P."/>
            <person name="Grigoriev I."/>
            <person name="Longcore J.E."/>
            <person name="James T.Y."/>
        </authorList>
    </citation>
    <scope>NUCLEOTIDE SEQUENCE</scope>
    <source>
        <strain evidence="4">JEL0476</strain>
    </source>
</reference>
<dbReference type="GO" id="GO:0006589">
    <property type="term" value="P:octopamine biosynthetic process"/>
    <property type="evidence" value="ECO:0007669"/>
    <property type="project" value="TreeGrafter"/>
</dbReference>
<evidence type="ECO:0000313" key="4">
    <source>
        <dbReference type="EMBL" id="KAJ3213093.1"/>
    </source>
</evidence>
<feature type="domain" description="DOMON" evidence="3">
    <location>
        <begin position="48"/>
        <end position="163"/>
    </location>
</feature>
<organism evidence="4 5">
    <name type="scientific">Clydaea vesicula</name>
    <dbReference type="NCBI Taxonomy" id="447962"/>
    <lineage>
        <taxon>Eukaryota</taxon>
        <taxon>Fungi</taxon>
        <taxon>Fungi incertae sedis</taxon>
        <taxon>Chytridiomycota</taxon>
        <taxon>Chytridiomycota incertae sedis</taxon>
        <taxon>Chytridiomycetes</taxon>
        <taxon>Lobulomycetales</taxon>
        <taxon>Lobulomycetaceae</taxon>
        <taxon>Clydaea</taxon>
    </lineage>
</organism>
<protein>
    <submittedName>
        <fullName evidence="4">DBH-like monooxygenase protein 1</fullName>
    </submittedName>
</protein>
<dbReference type="CDD" id="cd09631">
    <property type="entry name" value="DOMON_DOH"/>
    <property type="match status" value="1"/>
</dbReference>
<keyword evidence="1" id="KW-1133">Transmembrane helix</keyword>
<dbReference type="EMBL" id="JADGJW010000747">
    <property type="protein sequence ID" value="KAJ3213093.1"/>
    <property type="molecule type" value="Genomic_DNA"/>
</dbReference>
<feature type="transmembrane region" description="Helical" evidence="1">
    <location>
        <begin position="211"/>
        <end position="228"/>
    </location>
</feature>
<evidence type="ECO:0000256" key="1">
    <source>
        <dbReference type="SAM" id="Phobius"/>
    </source>
</evidence>
<dbReference type="Pfam" id="PF03351">
    <property type="entry name" value="DOMON"/>
    <property type="match status" value="1"/>
</dbReference>
<gene>
    <name evidence="4" type="primary">MOXD1</name>
    <name evidence="4" type="ORF">HK099_007579</name>
</gene>
<dbReference type="GO" id="GO:0030667">
    <property type="term" value="C:secretory granule membrane"/>
    <property type="evidence" value="ECO:0007669"/>
    <property type="project" value="TreeGrafter"/>
</dbReference>